<dbReference type="SUPFAM" id="SSF51445">
    <property type="entry name" value="(Trans)glycosidases"/>
    <property type="match status" value="1"/>
</dbReference>
<accession>A0A8K0JUR5</accession>
<feature type="region of interest" description="Disordered" evidence="7">
    <location>
        <begin position="336"/>
        <end position="446"/>
    </location>
</feature>
<evidence type="ECO:0000256" key="3">
    <source>
        <dbReference type="ARBA" id="ARBA00012601"/>
    </source>
</evidence>
<dbReference type="GO" id="GO:0009251">
    <property type="term" value="P:glucan catabolic process"/>
    <property type="evidence" value="ECO:0007669"/>
    <property type="project" value="TreeGrafter"/>
</dbReference>
<feature type="chain" id="PRO_5035429747" description="cellulase" evidence="8">
    <location>
        <begin position="20"/>
        <end position="527"/>
    </location>
</feature>
<evidence type="ECO:0000256" key="2">
    <source>
        <dbReference type="ARBA" id="ARBA00005641"/>
    </source>
</evidence>
<dbReference type="Proteomes" id="UP000812966">
    <property type="component" value="Unassembled WGS sequence"/>
</dbReference>
<dbReference type="GO" id="GO:0008810">
    <property type="term" value="F:cellulase activity"/>
    <property type="evidence" value="ECO:0007669"/>
    <property type="project" value="UniProtKB-EC"/>
</dbReference>
<keyword evidence="11" id="KW-1185">Reference proteome</keyword>
<dbReference type="Pfam" id="PF00150">
    <property type="entry name" value="Cellulase"/>
    <property type="match status" value="1"/>
</dbReference>
<name>A0A8K0JUR5_9TREE</name>
<feature type="compositionally biased region" description="Low complexity" evidence="7">
    <location>
        <begin position="346"/>
        <end position="440"/>
    </location>
</feature>
<keyword evidence="8" id="KW-0732">Signal</keyword>
<evidence type="ECO:0000313" key="10">
    <source>
        <dbReference type="EMBL" id="KAG7566855.1"/>
    </source>
</evidence>
<evidence type="ECO:0000313" key="11">
    <source>
        <dbReference type="Proteomes" id="UP000812966"/>
    </source>
</evidence>
<sequence length="527" mass="54129">MRFSSFAIISTALAAVVRATPSPIEKRALPRLGGFNIAGFDFGTDTNGGSNPATSQIDHFVKNGANVFRLPFGWNPAVGGQLGGTLNPSWFTAYDKLVQYTLSKGAYAILDLHNYARWNGGIVGQGGPTDAQLASVWEQLAKKYSSNAKVIFGLMNEPHDIPNIGTFAKTLQVSVNAIRSAGATSQYILLPGQEWTHAPRWIDGTNDPIVQITDPAGGKEKLLLDVHQYLDSDGSGTHADCTTDNVAMMNNLANYLKGKGRQAILSETGAGPDASCKTALAAQLKTVVDQSSSIIGFVIWSGGAFDSSYVLSAIPNGNTDNALVAAAVNPYLPGGAGAAPAPAPAPSSTSTSTRVSSSSAVAVRPSSSSSSARPTTTSQAATSAKPTTTSQAVTPPRPTTTSKAASSAAPTTTSRSTPPAVTSSKPPTSTSTKPAGTPTSLPAGGNLQKYTGALGGIAAPPVTASGNQFKEGTNTFNFLADALRRSCDDQSNLCGSYANSAAGRAAGVSINQCQSQQQTACYQSISA</sequence>
<keyword evidence="5 6" id="KW-0326">Glycosidase</keyword>
<dbReference type="PROSITE" id="PS00659">
    <property type="entry name" value="GLYCOSYL_HYDROL_F5"/>
    <property type="match status" value="1"/>
</dbReference>
<evidence type="ECO:0000256" key="5">
    <source>
        <dbReference type="ARBA" id="ARBA00023295"/>
    </source>
</evidence>
<dbReference type="EMBL" id="JABELV010000019">
    <property type="protein sequence ID" value="KAG7566855.1"/>
    <property type="molecule type" value="Genomic_DNA"/>
</dbReference>
<organism evidence="10 11">
    <name type="scientific">Filobasidium floriforme</name>
    <dbReference type="NCBI Taxonomy" id="5210"/>
    <lineage>
        <taxon>Eukaryota</taxon>
        <taxon>Fungi</taxon>
        <taxon>Dikarya</taxon>
        <taxon>Basidiomycota</taxon>
        <taxon>Agaricomycotina</taxon>
        <taxon>Tremellomycetes</taxon>
        <taxon>Filobasidiales</taxon>
        <taxon>Filobasidiaceae</taxon>
        <taxon>Filobasidium</taxon>
    </lineage>
</organism>
<keyword evidence="4 6" id="KW-0378">Hydrolase</keyword>
<dbReference type="PANTHER" id="PTHR34142:SF5">
    <property type="entry name" value="CBM1 DOMAIN-CONTAINING PROTEIN"/>
    <property type="match status" value="1"/>
</dbReference>
<dbReference type="PANTHER" id="PTHR34142">
    <property type="entry name" value="ENDO-BETA-1,4-GLUCANASE A"/>
    <property type="match status" value="1"/>
</dbReference>
<dbReference type="InterPro" id="IPR001547">
    <property type="entry name" value="Glyco_hydro_5"/>
</dbReference>
<evidence type="ECO:0000256" key="7">
    <source>
        <dbReference type="SAM" id="MobiDB-lite"/>
    </source>
</evidence>
<dbReference type="Gene3D" id="3.20.20.80">
    <property type="entry name" value="Glycosidases"/>
    <property type="match status" value="1"/>
</dbReference>
<comment type="caution">
    <text evidence="10">The sequence shown here is derived from an EMBL/GenBank/DDBJ whole genome shotgun (WGS) entry which is preliminary data.</text>
</comment>
<evidence type="ECO:0000256" key="4">
    <source>
        <dbReference type="ARBA" id="ARBA00022801"/>
    </source>
</evidence>
<comment type="similarity">
    <text evidence="2 6">Belongs to the glycosyl hydrolase 5 (cellulase A) family.</text>
</comment>
<protein>
    <recommendedName>
        <fullName evidence="3">cellulase</fullName>
        <ecNumber evidence="3">3.2.1.4</ecNumber>
    </recommendedName>
</protein>
<dbReference type="InterPro" id="IPR017853">
    <property type="entry name" value="GH"/>
</dbReference>
<proteinExistence type="inferred from homology"/>
<evidence type="ECO:0000256" key="1">
    <source>
        <dbReference type="ARBA" id="ARBA00000966"/>
    </source>
</evidence>
<reference evidence="10" key="1">
    <citation type="submission" date="2020-04" db="EMBL/GenBank/DDBJ databases">
        <title>Analysis of mating type loci in Filobasidium floriforme.</title>
        <authorList>
            <person name="Nowrousian M."/>
        </authorList>
    </citation>
    <scope>NUCLEOTIDE SEQUENCE</scope>
    <source>
        <strain evidence="10">CBS 6242</strain>
    </source>
</reference>
<comment type="catalytic activity">
    <reaction evidence="1">
        <text>Endohydrolysis of (1-&gt;4)-beta-D-glucosidic linkages in cellulose, lichenin and cereal beta-D-glucans.</text>
        <dbReference type="EC" id="3.2.1.4"/>
    </reaction>
</comment>
<dbReference type="AlphaFoldDB" id="A0A8K0JUR5"/>
<dbReference type="InterPro" id="IPR018087">
    <property type="entry name" value="Glyco_hydro_5_CS"/>
</dbReference>
<evidence type="ECO:0000256" key="6">
    <source>
        <dbReference type="RuleBase" id="RU361153"/>
    </source>
</evidence>
<evidence type="ECO:0000256" key="8">
    <source>
        <dbReference type="SAM" id="SignalP"/>
    </source>
</evidence>
<feature type="domain" description="Glycoside hydrolase family 5" evidence="9">
    <location>
        <begin position="43"/>
        <end position="301"/>
    </location>
</feature>
<gene>
    <name evidence="10" type="ORF">FFLO_01356</name>
</gene>
<dbReference type="EC" id="3.2.1.4" evidence="3"/>
<evidence type="ECO:0000259" key="9">
    <source>
        <dbReference type="Pfam" id="PF00150"/>
    </source>
</evidence>
<feature type="signal peptide" evidence="8">
    <location>
        <begin position="1"/>
        <end position="19"/>
    </location>
</feature>